<keyword evidence="2" id="KW-1185">Reference proteome</keyword>
<evidence type="ECO:0000313" key="2">
    <source>
        <dbReference type="Proteomes" id="UP000193648"/>
    </source>
</evidence>
<protein>
    <submittedName>
        <fullName evidence="1">Uncharacterized protein</fullName>
    </submittedName>
</protein>
<evidence type="ECO:0000313" key="1">
    <source>
        <dbReference type="EMBL" id="ORZ02009.1"/>
    </source>
</evidence>
<proteinExistence type="predicted"/>
<comment type="caution">
    <text evidence="1">The sequence shown here is derived from an EMBL/GenBank/DDBJ whole genome shotgun (WGS) entry which is preliminary data.</text>
</comment>
<dbReference type="AlphaFoldDB" id="A0A1Y2G9C3"/>
<sequence length="209" mass="23872">MWTWTVLYCLYNEQASPSVIRKHRHRHRHRDKQHTHVRLRQEKTYLKQFHGSLATGSRVDLCVTLFRPFNVERVGRAEDHPAPLAPADTHLFPFIVIEKKKKSGLLLWGVFERIFSPDDVEMLSCSLGLFSRDNGSNELQCCGLYPDGQIGGTGPVLSNAVFQYKQIHITQRVGHLVKGLGDELSCAWDNIKSHFDVCIAENKDHPMAL</sequence>
<name>A0A1Y2G9C3_9FUNG</name>
<organism evidence="1 2">
    <name type="scientific">Lobosporangium transversale</name>
    <dbReference type="NCBI Taxonomy" id="64571"/>
    <lineage>
        <taxon>Eukaryota</taxon>
        <taxon>Fungi</taxon>
        <taxon>Fungi incertae sedis</taxon>
        <taxon>Mucoromycota</taxon>
        <taxon>Mortierellomycotina</taxon>
        <taxon>Mortierellomycetes</taxon>
        <taxon>Mortierellales</taxon>
        <taxon>Mortierellaceae</taxon>
        <taxon>Lobosporangium</taxon>
    </lineage>
</organism>
<dbReference type="EMBL" id="MCFF01000061">
    <property type="protein sequence ID" value="ORZ02009.1"/>
    <property type="molecule type" value="Genomic_DNA"/>
</dbReference>
<gene>
    <name evidence="1" type="ORF">BCR41DRAFT_414675</name>
</gene>
<dbReference type="RefSeq" id="XP_021876237.1">
    <property type="nucleotide sequence ID" value="XM_022029500.1"/>
</dbReference>
<accession>A0A1Y2G9C3</accession>
<dbReference type="InParanoid" id="A0A1Y2G9C3"/>
<dbReference type="Proteomes" id="UP000193648">
    <property type="component" value="Unassembled WGS sequence"/>
</dbReference>
<reference evidence="1 2" key="1">
    <citation type="submission" date="2016-07" db="EMBL/GenBank/DDBJ databases">
        <title>Pervasive Adenine N6-methylation of Active Genes in Fungi.</title>
        <authorList>
            <consortium name="DOE Joint Genome Institute"/>
            <person name="Mondo S.J."/>
            <person name="Dannebaum R.O."/>
            <person name="Kuo R.C."/>
            <person name="Labutti K."/>
            <person name="Haridas S."/>
            <person name="Kuo A."/>
            <person name="Salamov A."/>
            <person name="Ahrendt S.R."/>
            <person name="Lipzen A."/>
            <person name="Sullivan W."/>
            <person name="Andreopoulos W.B."/>
            <person name="Clum A."/>
            <person name="Lindquist E."/>
            <person name="Daum C."/>
            <person name="Ramamoorthy G.K."/>
            <person name="Gryganskyi A."/>
            <person name="Culley D."/>
            <person name="Magnuson J.K."/>
            <person name="James T.Y."/>
            <person name="O'Malley M.A."/>
            <person name="Stajich J.E."/>
            <person name="Spatafora J.W."/>
            <person name="Visel A."/>
            <person name="Grigoriev I.V."/>
        </authorList>
    </citation>
    <scope>NUCLEOTIDE SEQUENCE [LARGE SCALE GENOMIC DNA]</scope>
    <source>
        <strain evidence="1 2">NRRL 3116</strain>
    </source>
</reference>
<dbReference type="GeneID" id="33571343"/>